<evidence type="ECO:0000313" key="9">
    <source>
        <dbReference type="Proteomes" id="UP000324897"/>
    </source>
</evidence>
<dbReference type="CDD" id="cd18808">
    <property type="entry name" value="SF1_C_Upf1"/>
    <property type="match status" value="1"/>
</dbReference>
<dbReference type="SUPFAM" id="SSF52540">
    <property type="entry name" value="P-loop containing nucleoside triphosphate hydrolases"/>
    <property type="match status" value="1"/>
</dbReference>
<dbReference type="GO" id="GO:0004386">
    <property type="term" value="F:helicase activity"/>
    <property type="evidence" value="ECO:0007669"/>
    <property type="project" value="UniProtKB-KW"/>
</dbReference>
<dbReference type="GO" id="GO:0005524">
    <property type="term" value="F:ATP binding"/>
    <property type="evidence" value="ECO:0007669"/>
    <property type="project" value="UniProtKB-KW"/>
</dbReference>
<evidence type="ECO:0000259" key="6">
    <source>
        <dbReference type="Pfam" id="PF13086"/>
    </source>
</evidence>
<reference evidence="8 9" key="1">
    <citation type="journal article" date="2019" name="Sci. Rep.">
        <title>A high-quality genome of Eragrostis curvula grass provides insights into Poaceae evolution and supports new strategies to enhance forage quality.</title>
        <authorList>
            <person name="Carballo J."/>
            <person name="Santos B.A.C.M."/>
            <person name="Zappacosta D."/>
            <person name="Garbus I."/>
            <person name="Selva J.P."/>
            <person name="Gallo C.A."/>
            <person name="Diaz A."/>
            <person name="Albertini E."/>
            <person name="Caccamo M."/>
            <person name="Echenique V."/>
        </authorList>
    </citation>
    <scope>NUCLEOTIDE SEQUENCE [LARGE SCALE GENOMIC DNA]</scope>
    <source>
        <strain evidence="9">cv. Victoria</strain>
        <tissue evidence="8">Leaf</tissue>
    </source>
</reference>
<protein>
    <recommendedName>
        <fullName evidence="10">DNA2/NAM7 helicase-like C-terminal domain-containing protein</fullName>
    </recommendedName>
</protein>
<comment type="caution">
    <text evidence="8">The sequence shown here is derived from an EMBL/GenBank/DDBJ whole genome shotgun (WGS) entry which is preliminary data.</text>
</comment>
<dbReference type="GO" id="GO:0016787">
    <property type="term" value="F:hydrolase activity"/>
    <property type="evidence" value="ECO:0007669"/>
    <property type="project" value="UniProtKB-KW"/>
</dbReference>
<dbReference type="Gene3D" id="3.40.50.300">
    <property type="entry name" value="P-loop containing nucleotide triphosphate hydrolases"/>
    <property type="match status" value="2"/>
</dbReference>
<dbReference type="PANTHER" id="PTHR10887">
    <property type="entry name" value="DNA2/NAM7 HELICASE FAMILY"/>
    <property type="match status" value="1"/>
</dbReference>
<evidence type="ECO:0008006" key="10">
    <source>
        <dbReference type="Google" id="ProtNLM"/>
    </source>
</evidence>
<dbReference type="AlphaFoldDB" id="A0A5J9TXF2"/>
<dbReference type="InterPro" id="IPR027417">
    <property type="entry name" value="P-loop_NTPase"/>
</dbReference>
<dbReference type="GO" id="GO:0005694">
    <property type="term" value="C:chromosome"/>
    <property type="evidence" value="ECO:0007669"/>
    <property type="project" value="UniProtKB-ARBA"/>
</dbReference>
<dbReference type="InterPro" id="IPR045055">
    <property type="entry name" value="DNA2/NAM7-like"/>
</dbReference>
<feature type="non-terminal residue" evidence="8">
    <location>
        <position position="1"/>
    </location>
</feature>
<dbReference type="InterPro" id="IPR041677">
    <property type="entry name" value="DNA2/NAM7_AAA_11"/>
</dbReference>
<keyword evidence="3" id="KW-0347">Helicase</keyword>
<name>A0A5J9TXF2_9POAL</name>
<dbReference type="EMBL" id="RWGY01000031">
    <property type="protein sequence ID" value="TVU16036.1"/>
    <property type="molecule type" value="Genomic_DNA"/>
</dbReference>
<dbReference type="InterPro" id="IPR041679">
    <property type="entry name" value="DNA2/NAM7-like_C"/>
</dbReference>
<dbReference type="InterPro" id="IPR047187">
    <property type="entry name" value="SF1_C_Upf1"/>
</dbReference>
<keyword evidence="4" id="KW-0067">ATP-binding</keyword>
<feature type="domain" description="DNA2/NAM7 helicase-like C-terminal" evidence="7">
    <location>
        <begin position="310"/>
        <end position="506"/>
    </location>
</feature>
<sequence length="577" mass="65490">MKQREREDKMRNRGKDQGKDISDAAEVGHGDENYDYDDEEESLDDEDDCNESERAQTDTAEDENDSEHNEENLVILPLKEYAKNTYNNLAMSLFHCMEVLQAEFPRNPSMSQSFQCMTEVAELLNILYTYINADDDDSIWFDGLLEEPIYQESDRNNWPDLLASMYTEKCKKVKFKMARSICIQELRYLRTNFELPSWANRFYHSKNECKQDVQVYLLQKTKCILCTVSSSFCFYNVPMKENSLLGGKSKNQVTLSPLEVLVVDEAAQLKECEALIPMQLPGIRQAVFIGDECQLPALVKSKISDNAGFGRSVFERLSSLGYSKHLLNVQYRMHPEISKFPVASFYERKISDGPNVICKNYERSLLPGKMFGPYSFINVDGGHETTEKHGRSPKNTVEVAAVLWIVQRLFEESVFAGTMLSVGIVSPYNAQVRAIQEKLGKSYDMYDGFSVKVKSVDGFQGAEQDVIIISTVRSNGVGSVGFLTNLQRTNVALTRAKHCLWIVGNATTLSNSRSVWRKIVKDAMDRGCLFDASDNKDMSNALLNAITELDDADNLARMDSLHISMPLFQGSGQRYRR</sequence>
<dbReference type="PANTHER" id="PTHR10887:SF461">
    <property type="entry name" value="OS04G0582000 PROTEIN"/>
    <property type="match status" value="1"/>
</dbReference>
<evidence type="ECO:0000256" key="1">
    <source>
        <dbReference type="ARBA" id="ARBA00022741"/>
    </source>
</evidence>
<evidence type="ECO:0000256" key="5">
    <source>
        <dbReference type="SAM" id="MobiDB-lite"/>
    </source>
</evidence>
<evidence type="ECO:0000256" key="3">
    <source>
        <dbReference type="ARBA" id="ARBA00022806"/>
    </source>
</evidence>
<evidence type="ECO:0000259" key="7">
    <source>
        <dbReference type="Pfam" id="PF13087"/>
    </source>
</evidence>
<evidence type="ECO:0000256" key="4">
    <source>
        <dbReference type="ARBA" id="ARBA00022840"/>
    </source>
</evidence>
<proteinExistence type="predicted"/>
<gene>
    <name evidence="8" type="ORF">EJB05_39583</name>
</gene>
<dbReference type="Proteomes" id="UP000324897">
    <property type="component" value="Unassembled WGS sequence"/>
</dbReference>
<dbReference type="Pfam" id="PF13086">
    <property type="entry name" value="AAA_11"/>
    <property type="match status" value="1"/>
</dbReference>
<evidence type="ECO:0000313" key="8">
    <source>
        <dbReference type="EMBL" id="TVU16036.1"/>
    </source>
</evidence>
<keyword evidence="2" id="KW-0378">Hydrolase</keyword>
<evidence type="ECO:0000256" key="2">
    <source>
        <dbReference type="ARBA" id="ARBA00022801"/>
    </source>
</evidence>
<feature type="compositionally biased region" description="Acidic residues" evidence="5">
    <location>
        <begin position="33"/>
        <end position="50"/>
    </location>
</feature>
<feature type="compositionally biased region" description="Basic and acidic residues" evidence="5">
    <location>
        <begin position="1"/>
        <end position="32"/>
    </location>
</feature>
<dbReference type="FunFam" id="3.40.50.300:FF:000326">
    <property type="entry name" value="P-loop containing nucleoside triphosphate hydrolase"/>
    <property type="match status" value="1"/>
</dbReference>
<accession>A0A5J9TXF2</accession>
<organism evidence="8 9">
    <name type="scientific">Eragrostis curvula</name>
    <name type="common">weeping love grass</name>
    <dbReference type="NCBI Taxonomy" id="38414"/>
    <lineage>
        <taxon>Eukaryota</taxon>
        <taxon>Viridiplantae</taxon>
        <taxon>Streptophyta</taxon>
        <taxon>Embryophyta</taxon>
        <taxon>Tracheophyta</taxon>
        <taxon>Spermatophyta</taxon>
        <taxon>Magnoliopsida</taxon>
        <taxon>Liliopsida</taxon>
        <taxon>Poales</taxon>
        <taxon>Poaceae</taxon>
        <taxon>PACMAD clade</taxon>
        <taxon>Chloridoideae</taxon>
        <taxon>Eragrostideae</taxon>
        <taxon>Eragrostidinae</taxon>
        <taxon>Eragrostis</taxon>
    </lineage>
</organism>
<dbReference type="OrthoDB" id="6513042at2759"/>
<keyword evidence="1" id="KW-0547">Nucleotide-binding</keyword>
<feature type="region of interest" description="Disordered" evidence="5">
    <location>
        <begin position="1"/>
        <end position="71"/>
    </location>
</feature>
<dbReference type="Pfam" id="PF13087">
    <property type="entry name" value="AAA_12"/>
    <property type="match status" value="1"/>
</dbReference>
<feature type="domain" description="DNA2/NAM7 helicase helicase" evidence="6">
    <location>
        <begin position="187"/>
        <end position="302"/>
    </location>
</feature>
<keyword evidence="9" id="KW-1185">Reference proteome</keyword>
<dbReference type="Gramene" id="TVU16036">
    <property type="protein sequence ID" value="TVU16036"/>
    <property type="gene ID" value="EJB05_39583"/>
</dbReference>